<dbReference type="PANTHER" id="PTHR48195:SF1">
    <property type="entry name" value="RIKEN CDNA 2410002F23 GENE"/>
    <property type="match status" value="1"/>
</dbReference>
<dbReference type="GO" id="GO:0005794">
    <property type="term" value="C:Golgi apparatus"/>
    <property type="evidence" value="ECO:0007669"/>
    <property type="project" value="TreeGrafter"/>
</dbReference>
<name>A0AAV7C271_ENGPU</name>
<feature type="region of interest" description="Disordered" evidence="2">
    <location>
        <begin position="179"/>
        <end position="209"/>
    </location>
</feature>
<organism evidence="3 4">
    <name type="scientific">Engystomops pustulosus</name>
    <name type="common">Tungara frog</name>
    <name type="synonym">Physalaemus pustulosus</name>
    <dbReference type="NCBI Taxonomy" id="76066"/>
    <lineage>
        <taxon>Eukaryota</taxon>
        <taxon>Metazoa</taxon>
        <taxon>Chordata</taxon>
        <taxon>Craniata</taxon>
        <taxon>Vertebrata</taxon>
        <taxon>Euteleostomi</taxon>
        <taxon>Amphibia</taxon>
        <taxon>Batrachia</taxon>
        <taxon>Anura</taxon>
        <taxon>Neobatrachia</taxon>
        <taxon>Hyloidea</taxon>
        <taxon>Leptodactylidae</taxon>
        <taxon>Leiuperinae</taxon>
        <taxon>Engystomops</taxon>
    </lineage>
</organism>
<feature type="region of interest" description="Disordered" evidence="2">
    <location>
        <begin position="414"/>
        <end position="441"/>
    </location>
</feature>
<dbReference type="AlphaFoldDB" id="A0AAV7C271"/>
<dbReference type="GO" id="GO:0009615">
    <property type="term" value="P:response to virus"/>
    <property type="evidence" value="ECO:0007669"/>
    <property type="project" value="TreeGrafter"/>
</dbReference>
<feature type="compositionally biased region" description="Polar residues" evidence="2">
    <location>
        <begin position="483"/>
        <end position="498"/>
    </location>
</feature>
<evidence type="ECO:0000313" key="4">
    <source>
        <dbReference type="Proteomes" id="UP000824782"/>
    </source>
</evidence>
<reference evidence="3" key="1">
    <citation type="thesis" date="2020" institute="ProQuest LLC" country="789 East Eisenhower Parkway, Ann Arbor, MI, USA">
        <title>Comparative Genomics and Chromosome Evolution.</title>
        <authorList>
            <person name="Mudd A.B."/>
        </authorList>
    </citation>
    <scope>NUCLEOTIDE SEQUENCE</scope>
    <source>
        <strain evidence="3">237g6f4</strain>
        <tissue evidence="3">Blood</tissue>
    </source>
</reference>
<feature type="region of interest" description="Disordered" evidence="2">
    <location>
        <begin position="482"/>
        <end position="501"/>
    </location>
</feature>
<keyword evidence="1" id="KW-0175">Coiled coil</keyword>
<accession>A0AAV7C271</accession>
<dbReference type="EMBL" id="WNYA01000004">
    <property type="protein sequence ID" value="KAG8579039.1"/>
    <property type="molecule type" value="Genomic_DNA"/>
</dbReference>
<dbReference type="Proteomes" id="UP000824782">
    <property type="component" value="Unassembled WGS sequence"/>
</dbReference>
<dbReference type="PANTHER" id="PTHR48195">
    <property type="entry name" value="FRIEND VIRUS SUSCEPTIBILITY PROTEIN 1"/>
    <property type="match status" value="1"/>
</dbReference>
<proteinExistence type="predicted"/>
<sequence>MSKMFKRKTQTSSNVSADVIPGWEQAPYSILAKEWAKTTGLSENWKEQLTNCSPVDVVQCLEKVPVIKGNEYVAVCRRGWILLTAYRQQNEEKMLLQDRVTELEQQLLTLQSQETMHRCQQQMLADKVVHYKNVAEKASVRVAQYKYKKRRGKINKQRVALAVSCAGVDWDPSKIDASVFSSTDEEESSDSKGNDDWEDPPDPVIDPPQLNAKPIIRREQTTRPGHAPATKLIFNDYTTQEVGDILTRYSQKPGEKLITWFVRIVNEGISTIRVDNVDVMKFVSISHEPAIQSIMREFGRQNQEATLLQVLCRGAMDKYPTAADWPENTNMWHSLKECAQRVMEEAMKLSVPTQTADEYLTEVFTTSLRNKILKSAPPTYKAVMMTLLINQVGHPCDEVVQAIRELGDFGDWGKENTVTPKREVSDDKKRDKGNNEQSKDGRLSRIEMFRALLKAGVPVKDIDGVPTSELWKIYRDKIGKNVSKASTRGSRKGQNNDANIPASAEFTDLFKEVKALLSDYKTKEREGAFRGNSSHEQYN</sequence>
<gene>
    <name evidence="3" type="ORF">GDO81_010693</name>
</gene>
<evidence type="ECO:0000256" key="2">
    <source>
        <dbReference type="SAM" id="MobiDB-lite"/>
    </source>
</evidence>
<dbReference type="InterPro" id="IPR053270">
    <property type="entry name" value="Fv1_restriction_factor"/>
</dbReference>
<keyword evidence="4" id="KW-1185">Reference proteome</keyword>
<feature type="coiled-coil region" evidence="1">
    <location>
        <begin position="86"/>
        <end position="113"/>
    </location>
</feature>
<evidence type="ECO:0000256" key="1">
    <source>
        <dbReference type="SAM" id="Coils"/>
    </source>
</evidence>
<evidence type="ECO:0000313" key="3">
    <source>
        <dbReference type="EMBL" id="KAG8579039.1"/>
    </source>
</evidence>
<comment type="caution">
    <text evidence="3">The sequence shown here is derived from an EMBL/GenBank/DDBJ whole genome shotgun (WGS) entry which is preliminary data.</text>
</comment>
<protein>
    <submittedName>
        <fullName evidence="3">Uncharacterized protein</fullName>
    </submittedName>
</protein>